<evidence type="ECO:0000313" key="4">
    <source>
        <dbReference type="EMBL" id="CAP25376.2"/>
    </source>
</evidence>
<dbReference type="GeneID" id="8579914"/>
<protein>
    <submittedName>
        <fullName evidence="4">Protein CBG04728</fullName>
    </submittedName>
</protein>
<dbReference type="GO" id="GO:0022857">
    <property type="term" value="F:transmembrane transporter activity"/>
    <property type="evidence" value="ECO:0007669"/>
    <property type="project" value="InterPro"/>
</dbReference>
<feature type="transmembrane region" description="Helical" evidence="2">
    <location>
        <begin position="194"/>
        <end position="214"/>
    </location>
</feature>
<dbReference type="PANTHER" id="PTHR45757">
    <property type="entry name" value="PROTEIN CBG23364-RELATED"/>
    <property type="match status" value="1"/>
</dbReference>
<keyword evidence="2" id="KW-0812">Transmembrane</keyword>
<feature type="transmembrane region" description="Helical" evidence="2">
    <location>
        <begin position="147"/>
        <end position="166"/>
    </location>
</feature>
<dbReference type="EMBL" id="HE601135">
    <property type="protein sequence ID" value="CAP25376.2"/>
    <property type="molecule type" value="Genomic_DNA"/>
</dbReference>
<feature type="transmembrane region" description="Helical" evidence="2">
    <location>
        <begin position="58"/>
        <end position="80"/>
    </location>
</feature>
<keyword evidence="2" id="KW-0472">Membrane</keyword>
<dbReference type="PROSITE" id="PS50850">
    <property type="entry name" value="MFS"/>
    <property type="match status" value="1"/>
</dbReference>
<dbReference type="Gene3D" id="1.20.1250.20">
    <property type="entry name" value="MFS general substrate transporter like domains"/>
    <property type="match status" value="1"/>
</dbReference>
<feature type="transmembrane region" description="Helical" evidence="2">
    <location>
        <begin position="253"/>
        <end position="277"/>
    </location>
</feature>
<dbReference type="Proteomes" id="UP000008549">
    <property type="component" value="Unassembled WGS sequence"/>
</dbReference>
<feature type="transmembrane region" description="Helical" evidence="2">
    <location>
        <begin position="86"/>
        <end position="103"/>
    </location>
</feature>
<keyword evidence="2" id="KW-1133">Transmembrane helix</keyword>
<dbReference type="STRING" id="6238.A8WYB8"/>
<dbReference type="GO" id="GO:0016020">
    <property type="term" value="C:membrane"/>
    <property type="evidence" value="ECO:0007669"/>
    <property type="project" value="UniProtKB-SubCell"/>
</dbReference>
<dbReference type="InterPro" id="IPR020846">
    <property type="entry name" value="MFS_dom"/>
</dbReference>
<dbReference type="InParanoid" id="A8WYB8"/>
<feature type="transmembrane region" description="Helical" evidence="2">
    <location>
        <begin position="115"/>
        <end position="135"/>
    </location>
</feature>
<reference evidence="4 5" key="1">
    <citation type="journal article" date="2003" name="PLoS Biol.">
        <title>The genome sequence of Caenorhabditis briggsae: a platform for comparative genomics.</title>
        <authorList>
            <person name="Stein L.D."/>
            <person name="Bao Z."/>
            <person name="Blasiar D."/>
            <person name="Blumenthal T."/>
            <person name="Brent M.R."/>
            <person name="Chen N."/>
            <person name="Chinwalla A."/>
            <person name="Clarke L."/>
            <person name="Clee C."/>
            <person name="Coghlan A."/>
            <person name="Coulson A."/>
            <person name="D'Eustachio P."/>
            <person name="Fitch D.H."/>
            <person name="Fulton L.A."/>
            <person name="Fulton R.E."/>
            <person name="Griffiths-Jones S."/>
            <person name="Harris T.W."/>
            <person name="Hillier L.W."/>
            <person name="Kamath R."/>
            <person name="Kuwabara P.E."/>
            <person name="Mardis E.R."/>
            <person name="Marra M.A."/>
            <person name="Miner T.L."/>
            <person name="Minx P."/>
            <person name="Mullikin J.C."/>
            <person name="Plumb R.W."/>
            <person name="Rogers J."/>
            <person name="Schein J.E."/>
            <person name="Sohrmann M."/>
            <person name="Spieth J."/>
            <person name="Stajich J.E."/>
            <person name="Wei C."/>
            <person name="Willey D."/>
            <person name="Wilson R.K."/>
            <person name="Durbin R."/>
            <person name="Waterston R.H."/>
        </authorList>
    </citation>
    <scope>NUCLEOTIDE SEQUENCE [LARGE SCALE GENOMIC DNA]</scope>
    <source>
        <strain evidence="4 5">AF16</strain>
    </source>
</reference>
<comment type="subcellular location">
    <subcellularLocation>
        <location evidence="1">Membrane</location>
        <topology evidence="1">Multi-pass membrane protein</topology>
    </subcellularLocation>
</comment>
<dbReference type="HOGENOM" id="CLU_001265_5_3_1"/>
<proteinExistence type="predicted"/>
<dbReference type="PANTHER" id="PTHR45757:SF28">
    <property type="entry name" value="MAJOR FACILITATOR SUPERFAMILY (MFS) PROFILE DOMAIN-CONTAINING PROTEIN"/>
    <property type="match status" value="1"/>
</dbReference>
<organism evidence="4 5">
    <name type="scientific">Caenorhabditis briggsae</name>
    <dbReference type="NCBI Taxonomy" id="6238"/>
    <lineage>
        <taxon>Eukaryota</taxon>
        <taxon>Metazoa</taxon>
        <taxon>Ecdysozoa</taxon>
        <taxon>Nematoda</taxon>
        <taxon>Chromadorea</taxon>
        <taxon>Rhabditida</taxon>
        <taxon>Rhabditina</taxon>
        <taxon>Rhabditomorpha</taxon>
        <taxon>Rhabditoidea</taxon>
        <taxon>Rhabditidae</taxon>
        <taxon>Peloderinae</taxon>
        <taxon>Caenorhabditis</taxon>
    </lineage>
</organism>
<keyword evidence="5" id="KW-1185">Reference proteome</keyword>
<dbReference type="RefSeq" id="XP_045092747.1">
    <property type="nucleotide sequence ID" value="XM_045238165.1"/>
</dbReference>
<dbReference type="eggNOG" id="KOG2532">
    <property type="taxonomic scope" value="Eukaryota"/>
</dbReference>
<evidence type="ECO:0000313" key="5">
    <source>
        <dbReference type="Proteomes" id="UP000008549"/>
    </source>
</evidence>
<accession>A8WYB8</accession>
<dbReference type="AlphaFoldDB" id="A8WYB8"/>
<reference evidence="4 5" key="2">
    <citation type="journal article" date="2011" name="PLoS Genet.">
        <title>Caenorhabditis briggsae recombinant inbred line genotypes reveal inter-strain incompatibility and the evolution of recombination.</title>
        <authorList>
            <person name="Ross J.A."/>
            <person name="Koboldt D.C."/>
            <person name="Staisch J.E."/>
            <person name="Chamberlin H.M."/>
            <person name="Gupta B.P."/>
            <person name="Miller R.D."/>
            <person name="Baird S.E."/>
            <person name="Haag E.S."/>
        </authorList>
    </citation>
    <scope>NUCLEOTIDE SEQUENCE [LARGE SCALE GENOMIC DNA]</scope>
    <source>
        <strain evidence="4 5">AF16</strain>
    </source>
</reference>
<dbReference type="InterPro" id="IPR011701">
    <property type="entry name" value="MFS"/>
</dbReference>
<feature type="transmembrane region" description="Helical" evidence="2">
    <location>
        <begin position="289"/>
        <end position="309"/>
    </location>
</feature>
<name>A8WYB8_CAEBR</name>
<feature type="domain" description="Major facilitator superfamily (MFS) profile" evidence="3">
    <location>
        <begin position="1"/>
        <end position="326"/>
    </location>
</feature>
<feature type="transmembrane region" description="Helical" evidence="2">
    <location>
        <begin position="220"/>
        <end position="241"/>
    </location>
</feature>
<gene>
    <name evidence="4" type="ORF">CBG04728</name>
    <name evidence="4" type="ORF">CBG_04728</name>
</gene>
<sequence>MDDLKEGNRVDNVTEIHWIESSTEKSIIFSATAVGALVELIPSVPLLNHLRVRRTLSLFGLCSTLGTFFTPIAVSLSFYLVVWCRFLQGLGVSVILTVLGLIPSSWSPKSDHSTYLAILSSAWQFANAIFMPVSGVLCDSSFGWRSIYYLFGGLTGIFYSIFYIFYTDAPSMHRNVSEKELGTIGEGKQEQPTIYTLWLFTSVLGLIIGYAIMIWTTNRIVAFCAFGFAGITSGLIIIATVKCLTLRCQQHCHFAVGATSFMSYCVQFILPLCVGFMCPDNTSEQWTRLFVIVTVVVILTNIPFPLLTIQEPADYTKQSDSSDRKI</sequence>
<evidence type="ECO:0000259" key="3">
    <source>
        <dbReference type="PROSITE" id="PS50850"/>
    </source>
</evidence>
<evidence type="ECO:0000256" key="1">
    <source>
        <dbReference type="ARBA" id="ARBA00004141"/>
    </source>
</evidence>
<evidence type="ECO:0000256" key="2">
    <source>
        <dbReference type="SAM" id="Phobius"/>
    </source>
</evidence>
<dbReference type="Pfam" id="PF07690">
    <property type="entry name" value="MFS_1"/>
    <property type="match status" value="1"/>
</dbReference>
<dbReference type="CTD" id="8579914"/>
<dbReference type="InterPro" id="IPR036259">
    <property type="entry name" value="MFS_trans_sf"/>
</dbReference>
<dbReference type="KEGG" id="cbr:CBG_04728"/>
<dbReference type="SUPFAM" id="SSF103473">
    <property type="entry name" value="MFS general substrate transporter"/>
    <property type="match status" value="2"/>
</dbReference>